<keyword evidence="1" id="KW-0418">Kinase</keyword>
<dbReference type="PANTHER" id="PTHR35526">
    <property type="entry name" value="ANTI-SIGMA-F FACTOR RSBW-RELATED"/>
    <property type="match status" value="1"/>
</dbReference>
<dbReference type="SUPFAM" id="SSF55874">
    <property type="entry name" value="ATPase domain of HSP90 chaperone/DNA topoisomerase II/histidine kinase"/>
    <property type="match status" value="1"/>
</dbReference>
<dbReference type="EMBL" id="JBHTEB010000001">
    <property type="protein sequence ID" value="MFD0319076.1"/>
    <property type="molecule type" value="Genomic_DNA"/>
</dbReference>
<keyword evidence="5" id="KW-1185">Reference proteome</keyword>
<dbReference type="CDD" id="cd16936">
    <property type="entry name" value="HATPase_RsbW-like"/>
    <property type="match status" value="1"/>
</dbReference>
<keyword evidence="4" id="KW-0067">ATP-binding</keyword>
<evidence type="ECO:0000256" key="2">
    <source>
        <dbReference type="SAM" id="MobiDB-lite"/>
    </source>
</evidence>
<dbReference type="Gene3D" id="3.30.565.10">
    <property type="entry name" value="Histidine kinase-like ATPase, C-terminal domain"/>
    <property type="match status" value="1"/>
</dbReference>
<comment type="caution">
    <text evidence="4">The sequence shown here is derived from an EMBL/GenBank/DDBJ whole genome shotgun (WGS) entry which is preliminary data.</text>
</comment>
<dbReference type="Proteomes" id="UP001597023">
    <property type="component" value="Unassembled WGS sequence"/>
</dbReference>
<organism evidence="4 5">
    <name type="scientific">Streptomyces flavalbus</name>
    <dbReference type="NCBI Taxonomy" id="2665155"/>
    <lineage>
        <taxon>Bacteria</taxon>
        <taxon>Bacillati</taxon>
        <taxon>Actinomycetota</taxon>
        <taxon>Actinomycetes</taxon>
        <taxon>Kitasatosporales</taxon>
        <taxon>Streptomycetaceae</taxon>
        <taxon>Streptomyces</taxon>
    </lineage>
</organism>
<sequence length="140" mass="14890">MTEGGEVHLRSTVPARPAWATAVRRTVIEHLAELRLSPDLLDNAVLMADELFANAVRHASHGPDDTVTLTIDTSERTLRVSVADRSPVPPRSRTASDTAESGRGLAIVSALADDWGVAPPEPGAPGKRVWFTLVLPGAVL</sequence>
<dbReference type="Pfam" id="PF13581">
    <property type="entry name" value="HATPase_c_2"/>
    <property type="match status" value="1"/>
</dbReference>
<keyword evidence="1" id="KW-0723">Serine/threonine-protein kinase</keyword>
<dbReference type="GO" id="GO:0005524">
    <property type="term" value="F:ATP binding"/>
    <property type="evidence" value="ECO:0007669"/>
    <property type="project" value="UniProtKB-KW"/>
</dbReference>
<reference evidence="5" key="1">
    <citation type="journal article" date="2019" name="Int. J. Syst. Evol. Microbiol.">
        <title>The Global Catalogue of Microorganisms (GCM) 10K type strain sequencing project: providing services to taxonomists for standard genome sequencing and annotation.</title>
        <authorList>
            <consortium name="The Broad Institute Genomics Platform"/>
            <consortium name="The Broad Institute Genome Sequencing Center for Infectious Disease"/>
            <person name="Wu L."/>
            <person name="Ma J."/>
        </authorList>
    </citation>
    <scope>NUCLEOTIDE SEQUENCE [LARGE SCALE GENOMIC DNA]</scope>
    <source>
        <strain evidence="5">CGMCC 4.7400</strain>
    </source>
</reference>
<evidence type="ECO:0000259" key="3">
    <source>
        <dbReference type="Pfam" id="PF13581"/>
    </source>
</evidence>
<evidence type="ECO:0000313" key="5">
    <source>
        <dbReference type="Proteomes" id="UP001597023"/>
    </source>
</evidence>
<accession>A0ABW2WHX3</accession>
<keyword evidence="1" id="KW-0808">Transferase</keyword>
<dbReference type="InterPro" id="IPR036890">
    <property type="entry name" value="HATPase_C_sf"/>
</dbReference>
<evidence type="ECO:0000313" key="4">
    <source>
        <dbReference type="EMBL" id="MFD0319076.1"/>
    </source>
</evidence>
<dbReference type="RefSeq" id="WP_381617140.1">
    <property type="nucleotide sequence ID" value="NZ_JBHTEB010000001.1"/>
</dbReference>
<gene>
    <name evidence="4" type="ORF">ACFQZ6_33650</name>
</gene>
<dbReference type="InterPro" id="IPR050267">
    <property type="entry name" value="Anti-sigma-factor_SerPK"/>
</dbReference>
<feature type="region of interest" description="Disordered" evidence="2">
    <location>
        <begin position="80"/>
        <end position="101"/>
    </location>
</feature>
<feature type="domain" description="Histidine kinase/HSP90-like ATPase" evidence="3">
    <location>
        <begin position="13"/>
        <end position="117"/>
    </location>
</feature>
<evidence type="ECO:0000256" key="1">
    <source>
        <dbReference type="ARBA" id="ARBA00022527"/>
    </source>
</evidence>
<dbReference type="InterPro" id="IPR003594">
    <property type="entry name" value="HATPase_dom"/>
</dbReference>
<proteinExistence type="predicted"/>
<protein>
    <submittedName>
        <fullName evidence="4">ATP-binding protein</fullName>
    </submittedName>
</protein>
<dbReference type="PANTHER" id="PTHR35526:SF3">
    <property type="entry name" value="ANTI-SIGMA-F FACTOR RSBW"/>
    <property type="match status" value="1"/>
</dbReference>
<name>A0ABW2WHX3_9ACTN</name>
<keyword evidence="4" id="KW-0547">Nucleotide-binding</keyword>